<dbReference type="EMBL" id="CAFBNS010000074">
    <property type="protein sequence ID" value="CAB4960747.1"/>
    <property type="molecule type" value="Genomic_DNA"/>
</dbReference>
<reference evidence="2" key="1">
    <citation type="submission" date="2020-05" db="EMBL/GenBank/DDBJ databases">
        <authorList>
            <person name="Chiriac C."/>
            <person name="Salcher M."/>
            <person name="Ghai R."/>
            <person name="Kavagutti S V."/>
        </authorList>
    </citation>
    <scope>NUCLEOTIDE SEQUENCE</scope>
</reference>
<organism evidence="2">
    <name type="scientific">freshwater metagenome</name>
    <dbReference type="NCBI Taxonomy" id="449393"/>
    <lineage>
        <taxon>unclassified sequences</taxon>
        <taxon>metagenomes</taxon>
        <taxon>ecological metagenomes</taxon>
    </lineage>
</organism>
<evidence type="ECO:0000313" key="1">
    <source>
        <dbReference type="EMBL" id="CAB4533450.1"/>
    </source>
</evidence>
<evidence type="ECO:0000313" key="2">
    <source>
        <dbReference type="EMBL" id="CAB4960747.1"/>
    </source>
</evidence>
<accession>A0A6J7KYB3</accession>
<proteinExistence type="predicted"/>
<protein>
    <submittedName>
        <fullName evidence="2">Unannotated protein</fullName>
    </submittedName>
</protein>
<gene>
    <name evidence="1" type="ORF">UFOPK1380_00564</name>
    <name evidence="2" type="ORF">UFOPK3874_00514</name>
</gene>
<sequence length="49" mass="4803">MVSALPLAAACTAPLAAGAINPPPVPVKLFVTVIPVVEVGVPPADGEEL</sequence>
<dbReference type="AlphaFoldDB" id="A0A6J7KYB3"/>
<dbReference type="EMBL" id="CAEZSC010000026">
    <property type="protein sequence ID" value="CAB4533450.1"/>
    <property type="molecule type" value="Genomic_DNA"/>
</dbReference>
<name>A0A6J7KYB3_9ZZZZ</name>